<name>A0A1G5JQ03_9BACT</name>
<keyword evidence="2" id="KW-1185">Reference proteome</keyword>
<dbReference type="AlphaFoldDB" id="A0A1G5JQ03"/>
<organism evidence="1 2">
    <name type="scientific">Desulfoluna spongiiphila</name>
    <dbReference type="NCBI Taxonomy" id="419481"/>
    <lineage>
        <taxon>Bacteria</taxon>
        <taxon>Pseudomonadati</taxon>
        <taxon>Thermodesulfobacteriota</taxon>
        <taxon>Desulfobacteria</taxon>
        <taxon>Desulfobacterales</taxon>
        <taxon>Desulfolunaceae</taxon>
        <taxon>Desulfoluna</taxon>
    </lineage>
</organism>
<reference evidence="1 2" key="1">
    <citation type="submission" date="2016-10" db="EMBL/GenBank/DDBJ databases">
        <authorList>
            <person name="de Groot N.N."/>
        </authorList>
    </citation>
    <scope>NUCLEOTIDE SEQUENCE [LARGE SCALE GENOMIC DNA]</scope>
    <source>
        <strain evidence="1 2">AA1</strain>
    </source>
</reference>
<dbReference type="Proteomes" id="UP000198870">
    <property type="component" value="Unassembled WGS sequence"/>
</dbReference>
<sequence>MVFPAGYASNHLGAGSEGGGTLYIEKHLKSRLRMSLFPSFFGESSFAFDLD</sequence>
<protein>
    <submittedName>
        <fullName evidence="1">Uncharacterized protein</fullName>
    </submittedName>
</protein>
<evidence type="ECO:0000313" key="1">
    <source>
        <dbReference type="EMBL" id="SCY89798.1"/>
    </source>
</evidence>
<proteinExistence type="predicted"/>
<dbReference type="EMBL" id="FMUX01000036">
    <property type="protein sequence ID" value="SCY89798.1"/>
    <property type="molecule type" value="Genomic_DNA"/>
</dbReference>
<accession>A0A1G5JQ03</accession>
<dbReference type="STRING" id="419481.SAMN05216233_1366"/>
<gene>
    <name evidence="1" type="ORF">SAMN05216233_1366</name>
</gene>
<evidence type="ECO:0000313" key="2">
    <source>
        <dbReference type="Proteomes" id="UP000198870"/>
    </source>
</evidence>